<gene>
    <name evidence="3" type="ORF">BKA21_000217</name>
    <name evidence="2" type="ORF">Col01nite_08940</name>
</gene>
<dbReference type="Proteomes" id="UP000577956">
    <property type="component" value="Unassembled WGS sequence"/>
</dbReference>
<reference evidence="3 4" key="1">
    <citation type="submission" date="2020-07" db="EMBL/GenBank/DDBJ databases">
        <title>Sequencing the genomes of 1000 actinobacteria strains.</title>
        <authorList>
            <person name="Klenk H.-P."/>
        </authorList>
    </citation>
    <scope>NUCLEOTIDE SEQUENCE [LARGE SCALE GENOMIC DNA]</scope>
    <source>
        <strain evidence="3 4">DSM 24482</strain>
    </source>
</reference>
<evidence type="ECO:0000313" key="4">
    <source>
        <dbReference type="Proteomes" id="UP000577956"/>
    </source>
</evidence>
<evidence type="ECO:0000256" key="1">
    <source>
        <dbReference type="SAM" id="MobiDB-lite"/>
    </source>
</evidence>
<reference evidence="2 5" key="2">
    <citation type="submission" date="2021-01" db="EMBL/GenBank/DDBJ databases">
        <title>Whole genome shotgun sequence of Cellulomonas oligotrophica NBRC 109435.</title>
        <authorList>
            <person name="Komaki H."/>
            <person name="Tamura T."/>
        </authorList>
    </citation>
    <scope>NUCLEOTIDE SEQUENCE [LARGE SCALE GENOMIC DNA]</scope>
    <source>
        <strain evidence="2 5">NBRC 109435</strain>
    </source>
</reference>
<organism evidence="3 4">
    <name type="scientific">Cellulomonas oligotrophica</name>
    <dbReference type="NCBI Taxonomy" id="931536"/>
    <lineage>
        <taxon>Bacteria</taxon>
        <taxon>Bacillati</taxon>
        <taxon>Actinomycetota</taxon>
        <taxon>Actinomycetes</taxon>
        <taxon>Micrococcales</taxon>
        <taxon>Cellulomonadaceae</taxon>
        <taxon>Cellulomonas</taxon>
    </lineage>
</organism>
<dbReference type="AlphaFoldDB" id="A0A7Y9FC89"/>
<name>A0A7Y9FC89_9CELL</name>
<comment type="caution">
    <text evidence="3">The sequence shown here is derived from an EMBL/GenBank/DDBJ whole genome shotgun (WGS) entry which is preliminary data.</text>
</comment>
<feature type="compositionally biased region" description="Low complexity" evidence="1">
    <location>
        <begin position="223"/>
        <end position="246"/>
    </location>
</feature>
<feature type="region of interest" description="Disordered" evidence="1">
    <location>
        <begin position="217"/>
        <end position="246"/>
    </location>
</feature>
<dbReference type="RefSeq" id="WP_239072779.1">
    <property type="nucleotide sequence ID" value="NZ_BAABFI010000004.1"/>
</dbReference>
<dbReference type="Proteomes" id="UP000618382">
    <property type="component" value="Unassembled WGS sequence"/>
</dbReference>
<proteinExistence type="predicted"/>
<sequence length="246" mass="25495">MTRTTPHPPAPSDPAAGRYVGHIAGLGTASGTRLVVGRWGSSPLGAFADVMVERGDGTRLLLAPRDDVAAVVARAYRFDDVRVVPVHVHADRWARTWTVLAGPLAVTLVVGPRTPTGHLLGLLPRPLAASTLLATVADPVARLLLPGVRTHGTAGGGLREWYGASDQHAVVEADARWDGEPLGPLADVDPPVRFGFSSSPPRPSVTRVTTTLAPVRAGRRAARGSVARGSVARGSAARATGTGDAH</sequence>
<evidence type="ECO:0000313" key="5">
    <source>
        <dbReference type="Proteomes" id="UP000618382"/>
    </source>
</evidence>
<accession>A0A7Y9FC89</accession>
<keyword evidence="5" id="KW-1185">Reference proteome</keyword>
<protein>
    <submittedName>
        <fullName evidence="3">Uncharacterized protein</fullName>
    </submittedName>
</protein>
<evidence type="ECO:0000313" key="3">
    <source>
        <dbReference type="EMBL" id="NYD84668.1"/>
    </source>
</evidence>
<dbReference type="EMBL" id="BONN01000002">
    <property type="protein sequence ID" value="GIG31735.1"/>
    <property type="molecule type" value="Genomic_DNA"/>
</dbReference>
<dbReference type="EMBL" id="JACCBK010000001">
    <property type="protein sequence ID" value="NYD84668.1"/>
    <property type="molecule type" value="Genomic_DNA"/>
</dbReference>
<evidence type="ECO:0000313" key="2">
    <source>
        <dbReference type="EMBL" id="GIG31735.1"/>
    </source>
</evidence>